<dbReference type="KEGG" id="amin:AUMI_110650"/>
<dbReference type="Proteomes" id="UP000243847">
    <property type="component" value="Chromosome sequence1"/>
</dbReference>
<dbReference type="RefSeq" id="WP_096382214.1">
    <property type="nucleotide sequence ID" value="NZ_AP017457.1"/>
</dbReference>
<dbReference type="EMBL" id="AP017457">
    <property type="protein sequence ID" value="BAU99607.1"/>
    <property type="molecule type" value="Genomic_DNA"/>
</dbReference>
<dbReference type="AlphaFoldDB" id="A0A173LXM4"/>
<sequence length="61" mass="6686">MEKLKSIFTQEVRAYIYRVLIAVGALLAAYGYLTQEQLAQIVGLVTVVLNVMPAANTSTKL</sequence>
<evidence type="ECO:0000313" key="3">
    <source>
        <dbReference type="Proteomes" id="UP000243847"/>
    </source>
</evidence>
<feature type="transmembrane region" description="Helical" evidence="1">
    <location>
        <begin position="12"/>
        <end position="32"/>
    </location>
</feature>
<evidence type="ECO:0000256" key="1">
    <source>
        <dbReference type="SAM" id="Phobius"/>
    </source>
</evidence>
<feature type="transmembrane region" description="Helical" evidence="1">
    <location>
        <begin position="38"/>
        <end position="55"/>
    </location>
</feature>
<proteinExistence type="predicted"/>
<organism evidence="2 3">
    <name type="scientific">Aurantimicrobium minutum</name>
    <dbReference type="NCBI Taxonomy" id="708131"/>
    <lineage>
        <taxon>Bacteria</taxon>
        <taxon>Bacillati</taxon>
        <taxon>Actinomycetota</taxon>
        <taxon>Actinomycetes</taxon>
        <taxon>Micrococcales</taxon>
        <taxon>Microbacteriaceae</taxon>
        <taxon>Aurantimicrobium</taxon>
    </lineage>
</organism>
<reference evidence="2 3" key="1">
    <citation type="journal article" date="2016" name="Genome Announc.">
        <title>Complete Genome Sequence of Aurantimicrobium minutum Type Strain KNCT, a Planktonic Ultramicrobacterium Isolated from River Water.</title>
        <authorList>
            <person name="Nakai R."/>
            <person name="Fujisawa T."/>
            <person name="Nakamura Y."/>
            <person name="Nishide H."/>
            <person name="Uchiyama I."/>
            <person name="Baba T."/>
            <person name="Toyoda A."/>
            <person name="Fujiyama A."/>
            <person name="Naganuma T."/>
            <person name="Niki H."/>
        </authorList>
    </citation>
    <scope>NUCLEOTIDE SEQUENCE [LARGE SCALE GENOMIC DNA]</scope>
    <source>
        <strain evidence="2 3">KNC</strain>
    </source>
</reference>
<dbReference type="Pfam" id="PF23809">
    <property type="entry name" value="Phage_holin_9"/>
    <property type="match status" value="1"/>
</dbReference>
<gene>
    <name evidence="2" type="ORF">AUMI_110650</name>
</gene>
<evidence type="ECO:0000313" key="2">
    <source>
        <dbReference type="EMBL" id="BAU99607.1"/>
    </source>
</evidence>
<accession>A0A173LXM4</accession>
<protein>
    <submittedName>
        <fullName evidence="2">Gp16 protein</fullName>
    </submittedName>
</protein>
<name>A0A173LXM4_9MICO</name>
<keyword evidence="1" id="KW-1133">Transmembrane helix</keyword>
<keyword evidence="1" id="KW-0472">Membrane</keyword>
<keyword evidence="1" id="KW-0812">Transmembrane</keyword>
<dbReference type="GeneID" id="80452258"/>
<dbReference type="InterPro" id="IPR056390">
    <property type="entry name" value="Holin_phage"/>
</dbReference>